<evidence type="ECO:0000256" key="4">
    <source>
        <dbReference type="ARBA" id="ARBA00022837"/>
    </source>
</evidence>
<dbReference type="PROSITE" id="PS50268">
    <property type="entry name" value="CADHERIN_2"/>
    <property type="match status" value="7"/>
</dbReference>
<keyword evidence="4 7" id="KW-0106">Calcium</keyword>
<dbReference type="CDD" id="cd11304">
    <property type="entry name" value="Cadherin_repeat"/>
    <property type="match status" value="6"/>
</dbReference>
<dbReference type="GeneID" id="9944404"/>
<comment type="subcellular location">
    <subcellularLocation>
        <location evidence="1">Membrane</location>
    </subcellularLocation>
</comment>
<dbReference type="InterPro" id="IPR020894">
    <property type="entry name" value="Cadherin_CS"/>
</dbReference>
<accession>A0A1S0TWS0</accession>
<evidence type="ECO:0000256" key="3">
    <source>
        <dbReference type="ARBA" id="ARBA00022737"/>
    </source>
</evidence>
<feature type="domain" description="Cadherin" evidence="8">
    <location>
        <begin position="680"/>
        <end position="784"/>
    </location>
</feature>
<feature type="domain" description="Cadherin" evidence="8">
    <location>
        <begin position="376"/>
        <end position="473"/>
    </location>
</feature>
<evidence type="ECO:0000259" key="8">
    <source>
        <dbReference type="PROSITE" id="PS50268"/>
    </source>
</evidence>
<dbReference type="Gene3D" id="2.60.40.60">
    <property type="entry name" value="Cadherins"/>
    <property type="match status" value="7"/>
</dbReference>
<dbReference type="PANTHER" id="PTHR24026">
    <property type="entry name" value="FAT ATYPICAL CADHERIN-RELATED"/>
    <property type="match status" value="1"/>
</dbReference>
<evidence type="ECO:0000256" key="2">
    <source>
        <dbReference type="ARBA" id="ARBA00022692"/>
    </source>
</evidence>
<reference evidence="9" key="1">
    <citation type="submission" date="2012-04" db="EMBL/GenBank/DDBJ databases">
        <title>The Genome Sequence of Loa loa.</title>
        <authorList>
            <consortium name="The Broad Institute Genome Sequencing Platform"/>
            <consortium name="Broad Institute Genome Sequencing Center for Infectious Disease"/>
            <person name="Nutman T.B."/>
            <person name="Fink D.L."/>
            <person name="Russ C."/>
            <person name="Young S."/>
            <person name="Zeng Q."/>
            <person name="Gargeya S."/>
            <person name="Alvarado L."/>
            <person name="Berlin A."/>
            <person name="Chapman S.B."/>
            <person name="Chen Z."/>
            <person name="Freedman E."/>
            <person name="Gellesch M."/>
            <person name="Goldberg J."/>
            <person name="Griggs A."/>
            <person name="Gujja S."/>
            <person name="Heilman E.R."/>
            <person name="Heiman D."/>
            <person name="Howarth C."/>
            <person name="Mehta T."/>
            <person name="Neiman D."/>
            <person name="Pearson M."/>
            <person name="Roberts A."/>
            <person name="Saif S."/>
            <person name="Shea T."/>
            <person name="Shenoy N."/>
            <person name="Sisk P."/>
            <person name="Stolte C."/>
            <person name="Sykes S."/>
            <person name="White J."/>
            <person name="Yandava C."/>
            <person name="Haas B."/>
            <person name="Henn M.R."/>
            <person name="Nusbaum C."/>
            <person name="Birren B."/>
        </authorList>
    </citation>
    <scope>NUCLEOTIDE SEQUENCE [LARGE SCALE GENOMIC DNA]</scope>
</reference>
<keyword evidence="3" id="KW-0677">Repeat</keyword>
<keyword evidence="6" id="KW-0472">Membrane</keyword>
<dbReference type="PANTHER" id="PTHR24026:SF126">
    <property type="entry name" value="PROTOCADHERIN FAT 4"/>
    <property type="match status" value="1"/>
</dbReference>
<protein>
    <recommendedName>
        <fullName evidence="8">Cadherin domain-containing protein</fullName>
    </recommendedName>
</protein>
<dbReference type="PRINTS" id="PR00205">
    <property type="entry name" value="CADHERIN"/>
</dbReference>
<keyword evidence="5" id="KW-1133">Transmembrane helix</keyword>
<dbReference type="RefSeq" id="XP_020302447.1">
    <property type="nucleotide sequence ID" value="XM_020447309.1"/>
</dbReference>
<feature type="non-terminal residue" evidence="9">
    <location>
        <position position="1"/>
    </location>
</feature>
<keyword evidence="2" id="KW-0812">Transmembrane</keyword>
<feature type="domain" description="Cadherin" evidence="8">
    <location>
        <begin position="147"/>
        <end position="270"/>
    </location>
</feature>
<dbReference type="GO" id="GO:0005886">
    <property type="term" value="C:plasma membrane"/>
    <property type="evidence" value="ECO:0007669"/>
    <property type="project" value="UniProtKB-SubCell"/>
</dbReference>
<dbReference type="KEGG" id="loa:LOAG_06987"/>
<dbReference type="GO" id="GO:0005509">
    <property type="term" value="F:calcium ion binding"/>
    <property type="evidence" value="ECO:0007669"/>
    <property type="project" value="UniProtKB-UniRule"/>
</dbReference>
<sequence length="892" mass="99111">NSELLTVDNLGEHFNMSLSITDGKNVIDTIIIMVTLNPIIDQQIMAPKFSHSIYAFAAKPGESFVGQVFAQSLDSDVTYHIAEGGATLFRINPINGRISYHGPLSKDPCNYELKVIAIDESSPPYIDVALVQVLIAGLGSSPAKFKIKEPVLVTINKTNGAGTILHQFTAIDADPNAKVVYSINSLKAYNDLGNVLPDSSQLFEHFRFRKNGLNDGTLQLAKSFKNTSIMAFWANISVSDMSHPDEPDDKAELLVQLIVPEEQISDADLVKFDQSRSVIEIPEDTNAGTYIYTVNVKPLPANLVGNHRVVYSLSKGHRAFVINPITGVITTAAKLHVGTNYNLTIIATDPNTQVTSSTSILIKVMPSMKQRILIFPNESYIFNVTENAPRGTIVGTLIESTNTTTEIKYMITGNEKNYFEIDKKGTIRILLPLDYENKSIHHFVINAFYDNGPFTLLPITVNVLDENDIEPRFPERSFSATVMENSPINTFITNVPAIDNDSKLEYSLMMNSESSALSSLLHVDDDGSIRNVEPLLGLEGRYQFAIIARDDRHTGASATIFLTILPTSKCQPTFPETVPNVIYVNENEFPGSILAKFEGIVSSKDCPVTYAIWNGKKYVGETELFTIDALKGELKAKEMFDCEENDRYGLVIAAFSGDLFVELDVEVRIVDQNDNPIEIIDSNVFFSIREDENVGLLITKIRAFDRDINDRVYFHMKGDNEKFTIGRTDGILKLANELDREEQDFYELRIMLTDSEEPPAIEDNVVFATVQIMVLDVNDNGPIFESNIYKKAIPRNAITGMKIAEVLAMDPDLINASSPNSDLVRYRIDETIYRYADRVRQANGFINVDEKSGIVRLAQSPYDSMGGVFESSIASTDLSDIISHVATTKLKV</sequence>
<gene>
    <name evidence="9" type="ORF">LOAG_06987</name>
</gene>
<dbReference type="AlphaFoldDB" id="A0A1S0TWS0"/>
<dbReference type="CTD" id="9944404"/>
<dbReference type="OrthoDB" id="9990384at2759"/>
<evidence type="ECO:0000256" key="1">
    <source>
        <dbReference type="ARBA" id="ARBA00004370"/>
    </source>
</evidence>
<dbReference type="InterPro" id="IPR015919">
    <property type="entry name" value="Cadherin-like_sf"/>
</dbReference>
<dbReference type="EMBL" id="JH712513">
    <property type="protein sequence ID" value="EFO21501.2"/>
    <property type="molecule type" value="Genomic_DNA"/>
</dbReference>
<feature type="domain" description="Cadherin" evidence="8">
    <location>
        <begin position="576"/>
        <end position="685"/>
    </location>
</feature>
<dbReference type="Pfam" id="PF00028">
    <property type="entry name" value="Cadherin"/>
    <property type="match status" value="3"/>
</dbReference>
<feature type="domain" description="Cadherin" evidence="8">
    <location>
        <begin position="273"/>
        <end position="378"/>
    </location>
</feature>
<dbReference type="SMART" id="SM00112">
    <property type="entry name" value="CA"/>
    <property type="match status" value="5"/>
</dbReference>
<evidence type="ECO:0000256" key="7">
    <source>
        <dbReference type="PROSITE-ProRule" id="PRU00043"/>
    </source>
</evidence>
<dbReference type="PROSITE" id="PS00232">
    <property type="entry name" value="CADHERIN_1"/>
    <property type="match status" value="1"/>
</dbReference>
<organism evidence="9">
    <name type="scientific">Loa loa</name>
    <name type="common">Eye worm</name>
    <name type="synonym">Filaria loa</name>
    <dbReference type="NCBI Taxonomy" id="7209"/>
    <lineage>
        <taxon>Eukaryota</taxon>
        <taxon>Metazoa</taxon>
        <taxon>Ecdysozoa</taxon>
        <taxon>Nematoda</taxon>
        <taxon>Chromadorea</taxon>
        <taxon>Rhabditida</taxon>
        <taxon>Spirurina</taxon>
        <taxon>Spiruromorpha</taxon>
        <taxon>Filarioidea</taxon>
        <taxon>Onchocercidae</taxon>
        <taxon>Loa</taxon>
    </lineage>
</organism>
<proteinExistence type="predicted"/>
<feature type="domain" description="Cadherin" evidence="8">
    <location>
        <begin position="474"/>
        <end position="574"/>
    </location>
</feature>
<dbReference type="SUPFAM" id="SSF49313">
    <property type="entry name" value="Cadherin-like"/>
    <property type="match status" value="7"/>
</dbReference>
<dbReference type="InterPro" id="IPR002126">
    <property type="entry name" value="Cadherin-like_dom"/>
</dbReference>
<dbReference type="GO" id="GO:0007156">
    <property type="term" value="P:homophilic cell adhesion via plasma membrane adhesion molecules"/>
    <property type="evidence" value="ECO:0007669"/>
    <property type="project" value="InterPro"/>
</dbReference>
<feature type="domain" description="Cadherin" evidence="8">
    <location>
        <begin position="77"/>
        <end position="152"/>
    </location>
</feature>
<evidence type="ECO:0000256" key="5">
    <source>
        <dbReference type="ARBA" id="ARBA00022989"/>
    </source>
</evidence>
<evidence type="ECO:0000313" key="9">
    <source>
        <dbReference type="EMBL" id="EFO21501.2"/>
    </source>
</evidence>
<name>A0A1S0TWS0_LOALO</name>
<evidence type="ECO:0000256" key="6">
    <source>
        <dbReference type="ARBA" id="ARBA00023136"/>
    </source>
</evidence>
<dbReference type="OMA" id="ITKIRAF"/>